<evidence type="ECO:0000256" key="1">
    <source>
        <dbReference type="SAM" id="MobiDB-lite"/>
    </source>
</evidence>
<feature type="compositionally biased region" description="Low complexity" evidence="1">
    <location>
        <begin position="176"/>
        <end position="190"/>
    </location>
</feature>
<evidence type="ECO:0000313" key="3">
    <source>
        <dbReference type="Proteomes" id="UP000646827"/>
    </source>
</evidence>
<dbReference type="Proteomes" id="UP000646827">
    <property type="component" value="Unassembled WGS sequence"/>
</dbReference>
<feature type="compositionally biased region" description="Low complexity" evidence="1">
    <location>
        <begin position="538"/>
        <end position="565"/>
    </location>
</feature>
<protein>
    <submittedName>
        <fullName evidence="2">Uncharacterized protein</fullName>
    </submittedName>
</protein>
<organism evidence="2 3">
    <name type="scientific">Circinella minor</name>
    <dbReference type="NCBI Taxonomy" id="1195481"/>
    <lineage>
        <taxon>Eukaryota</taxon>
        <taxon>Fungi</taxon>
        <taxon>Fungi incertae sedis</taxon>
        <taxon>Mucoromycota</taxon>
        <taxon>Mucoromycotina</taxon>
        <taxon>Mucoromycetes</taxon>
        <taxon>Mucorales</taxon>
        <taxon>Lichtheimiaceae</taxon>
        <taxon>Circinella</taxon>
    </lineage>
</organism>
<feature type="compositionally biased region" description="Low complexity" evidence="1">
    <location>
        <begin position="33"/>
        <end position="79"/>
    </location>
</feature>
<feature type="compositionally biased region" description="Low complexity" evidence="1">
    <location>
        <begin position="236"/>
        <end position="258"/>
    </location>
</feature>
<feature type="region of interest" description="Disordered" evidence="1">
    <location>
        <begin position="99"/>
        <end position="190"/>
    </location>
</feature>
<sequence length="598" mass="66176">NLQLPAAAGESAKIEIPELPSFDTKLGIIDLPSSSKQSNHSTSNNTTTTTTTDSYLSAIVSSSTSPSSTTPTTPPSTTSNITNTGSCIGTSDCTCYKCQRQKRRARGTNKTSPELTKKRSILSLRSSSSSSSPPQPQPQPQQQQQKVSPTVAIISKNVQQSNTSKLITTPRSDSLPPKTSTIKTNPTTTTKTIKKNNSICRRKTPSVKSYDIHLPRPTYSAQDSIYHALPQQQQQSTLLKSESHSSSDQSSIMTHTTSTTTTYQDNYEISWKDETTGDDLLNSLKTFQHIFEKQPTESVTGLSDLLEVGAHEIKKQRQEQVMYQKVNQQQQLEQLEMEPSQGQIYTLKHRHGPTHRALTLYHTMKMKDSKERLAAYGTAFNHCMRANSGLSGFIKRQLNKRGEVPKVLQDYTPRQSKRSTTKKSILRPIIPGKKKTTTDDMWHKISSSENPASALPPNNPWNKHQEEDSNGITPTDVLSAAHALLPNQSPIALHDSLSRTNMNTTTKPYDHVDTPSKPIPNVYNNVIKLERRSERDTSSISSMSVDGDSSSKTNKSGKLFSSFGKKPSRSRSGTISSTQSRSDSIKKMQRVNSKGSRH</sequence>
<dbReference type="OrthoDB" id="2401156at2759"/>
<feature type="region of interest" description="Disordered" evidence="1">
    <location>
        <begin position="231"/>
        <end position="258"/>
    </location>
</feature>
<dbReference type="AlphaFoldDB" id="A0A8H7RW91"/>
<feature type="region of interest" description="Disordered" evidence="1">
    <location>
        <begin position="26"/>
        <end position="84"/>
    </location>
</feature>
<feature type="compositionally biased region" description="Polar residues" evidence="1">
    <location>
        <begin position="156"/>
        <end position="172"/>
    </location>
</feature>
<feature type="region of interest" description="Disordered" evidence="1">
    <location>
        <begin position="500"/>
        <end position="598"/>
    </location>
</feature>
<comment type="caution">
    <text evidence="2">The sequence shown here is derived from an EMBL/GenBank/DDBJ whole genome shotgun (WGS) entry which is preliminary data.</text>
</comment>
<proteinExistence type="predicted"/>
<dbReference type="EMBL" id="JAEPRB010000259">
    <property type="protein sequence ID" value="KAG2217975.1"/>
    <property type="molecule type" value="Genomic_DNA"/>
</dbReference>
<feature type="non-terminal residue" evidence="2">
    <location>
        <position position="1"/>
    </location>
</feature>
<keyword evidence="3" id="KW-1185">Reference proteome</keyword>
<reference evidence="2 3" key="1">
    <citation type="submission" date="2020-12" db="EMBL/GenBank/DDBJ databases">
        <title>Metabolic potential, ecology and presence of endohyphal bacteria is reflected in genomic diversity of Mucoromycotina.</title>
        <authorList>
            <person name="Muszewska A."/>
            <person name="Okrasinska A."/>
            <person name="Steczkiewicz K."/>
            <person name="Drgas O."/>
            <person name="Orlowska M."/>
            <person name="Perlinska-Lenart U."/>
            <person name="Aleksandrzak-Piekarczyk T."/>
            <person name="Szatraj K."/>
            <person name="Zielenkiewicz U."/>
            <person name="Pilsyk S."/>
            <person name="Malc E."/>
            <person name="Mieczkowski P."/>
            <person name="Kruszewska J.S."/>
            <person name="Biernat P."/>
            <person name="Pawlowska J."/>
        </authorList>
    </citation>
    <scope>NUCLEOTIDE SEQUENCE [LARGE SCALE GENOMIC DNA]</scope>
    <source>
        <strain evidence="2 3">CBS 142.35</strain>
    </source>
</reference>
<evidence type="ECO:0000313" key="2">
    <source>
        <dbReference type="EMBL" id="KAG2217975.1"/>
    </source>
</evidence>
<feature type="region of interest" description="Disordered" evidence="1">
    <location>
        <begin position="433"/>
        <end position="473"/>
    </location>
</feature>
<accession>A0A8H7RW91</accession>
<gene>
    <name evidence="2" type="ORF">INT45_006229</name>
</gene>
<feature type="compositionally biased region" description="Basic and acidic residues" evidence="1">
    <location>
        <begin position="528"/>
        <end position="537"/>
    </location>
</feature>
<name>A0A8H7RW91_9FUNG</name>
<feature type="compositionally biased region" description="Polar residues" evidence="1">
    <location>
        <begin position="570"/>
        <end position="582"/>
    </location>
</feature>